<dbReference type="Proteomes" id="UP001596109">
    <property type="component" value="Unassembled WGS sequence"/>
</dbReference>
<dbReference type="PROSITE" id="PS51257">
    <property type="entry name" value="PROKAR_LIPOPROTEIN"/>
    <property type="match status" value="1"/>
</dbReference>
<comment type="caution">
    <text evidence="1">The sequence shown here is derived from an EMBL/GenBank/DDBJ whole genome shotgun (WGS) entry which is preliminary data.</text>
</comment>
<dbReference type="EMBL" id="JBHSNO010000005">
    <property type="protein sequence ID" value="MFC5588640.1"/>
    <property type="molecule type" value="Genomic_DNA"/>
</dbReference>
<evidence type="ECO:0008006" key="3">
    <source>
        <dbReference type="Google" id="ProtNLM"/>
    </source>
</evidence>
<evidence type="ECO:0000313" key="1">
    <source>
        <dbReference type="EMBL" id="MFC5588640.1"/>
    </source>
</evidence>
<proteinExistence type="predicted"/>
<accession>A0ABW0TGQ2</accession>
<organism evidence="1 2">
    <name type="scientific">Sporosarcina soli</name>
    <dbReference type="NCBI Taxonomy" id="334736"/>
    <lineage>
        <taxon>Bacteria</taxon>
        <taxon>Bacillati</taxon>
        <taxon>Bacillota</taxon>
        <taxon>Bacilli</taxon>
        <taxon>Bacillales</taxon>
        <taxon>Caryophanaceae</taxon>
        <taxon>Sporosarcina</taxon>
    </lineage>
</organism>
<keyword evidence="2" id="KW-1185">Reference proteome</keyword>
<reference evidence="2" key="1">
    <citation type="journal article" date="2019" name="Int. J. Syst. Evol. Microbiol.">
        <title>The Global Catalogue of Microorganisms (GCM) 10K type strain sequencing project: providing services to taxonomists for standard genome sequencing and annotation.</title>
        <authorList>
            <consortium name="The Broad Institute Genomics Platform"/>
            <consortium name="The Broad Institute Genome Sequencing Center for Infectious Disease"/>
            <person name="Wu L."/>
            <person name="Ma J."/>
        </authorList>
    </citation>
    <scope>NUCLEOTIDE SEQUENCE [LARGE SCALE GENOMIC DNA]</scope>
    <source>
        <strain evidence="2">CGMCC 4.1434</strain>
    </source>
</reference>
<protein>
    <recommendedName>
        <fullName evidence="3">Sporulation lipoprotein YhcN/YlaJ</fullName>
    </recommendedName>
</protein>
<name>A0ABW0TGQ2_9BACL</name>
<dbReference type="RefSeq" id="WP_381432101.1">
    <property type="nucleotide sequence ID" value="NZ_JBHSNO010000005.1"/>
</dbReference>
<evidence type="ECO:0000313" key="2">
    <source>
        <dbReference type="Proteomes" id="UP001596109"/>
    </source>
</evidence>
<gene>
    <name evidence="1" type="ORF">ACFPRA_07070</name>
</gene>
<sequence length="135" mass="15477">MEGTRIRKVVMLFFTLILLSGCSWNGIRSYDGANGESEKAKELFTNDKRVASAATIFHEDEVVAGISLKAFSRFKKDKIEKELKKELEKQYPDREVTISADSKIWMEANKLIDSDEKKDIDKTIKKLKSLLKEET</sequence>